<dbReference type="Pfam" id="PF13166">
    <property type="entry name" value="AAA_13"/>
    <property type="match status" value="1"/>
</dbReference>
<organism evidence="2 3">
    <name type="scientific">Mucilaginibacter aquariorum</name>
    <dbReference type="NCBI Taxonomy" id="2967225"/>
    <lineage>
        <taxon>Bacteria</taxon>
        <taxon>Pseudomonadati</taxon>
        <taxon>Bacteroidota</taxon>
        <taxon>Sphingobacteriia</taxon>
        <taxon>Sphingobacteriales</taxon>
        <taxon>Sphingobacteriaceae</taxon>
        <taxon>Mucilaginibacter</taxon>
    </lineage>
</organism>
<evidence type="ECO:0000313" key="3">
    <source>
        <dbReference type="Proteomes" id="UP001204376"/>
    </source>
</evidence>
<reference evidence="2 3" key="1">
    <citation type="submission" date="2022-07" db="EMBL/GenBank/DDBJ databases">
        <title>Mucilaginibacter sp. JC4.</title>
        <authorList>
            <person name="Le V."/>
            <person name="Ko S.-R."/>
            <person name="Ahn C.-Y."/>
            <person name="Oh H.-M."/>
        </authorList>
    </citation>
    <scope>NUCLEOTIDE SEQUENCE [LARGE SCALE GENOMIC DNA]</scope>
    <source>
        <strain evidence="2 3">JC4</strain>
    </source>
</reference>
<dbReference type="Proteomes" id="UP001204376">
    <property type="component" value="Unassembled WGS sequence"/>
</dbReference>
<evidence type="ECO:0000259" key="1">
    <source>
        <dbReference type="Pfam" id="PF13166"/>
    </source>
</evidence>
<proteinExistence type="predicted"/>
<evidence type="ECO:0000313" key="2">
    <source>
        <dbReference type="EMBL" id="MCQ6956989.1"/>
    </source>
</evidence>
<dbReference type="EMBL" id="JANHOH010000001">
    <property type="protein sequence ID" value="MCQ6956989.1"/>
    <property type="molecule type" value="Genomic_DNA"/>
</dbReference>
<protein>
    <submittedName>
        <fullName evidence="2">AAA family ATPase</fullName>
    </submittedName>
</protein>
<dbReference type="SUPFAM" id="SSF52540">
    <property type="entry name" value="P-loop containing nucleoside triphosphate hydrolases"/>
    <property type="match status" value="1"/>
</dbReference>
<name>A0ABT1SXB4_9SPHI</name>
<accession>A0ABT1SXB4</accession>
<sequence length="764" mass="87942">MIQSIAKLTKFGIFQNYKPTPGLLPFNKNNLFYGWNGSGKSTLAKLFYSVNDKAVHKDFDTCEFLVTIKDHVDVTQKNIGENAVNIHVFNKDFIERNVNFEQSKANSIIILSEEKKEDMDNYKKLISENETKKDAHKKADGINNKAEDDLKKSLSKWASSIKKSFELIETNNNYYLNYDRTKLTKFIKDNKAAISKDSVLLPDIVKDLKNAIKPTQKEDIYKENIIELSLNNVLAEFDSIENLVAKSIFSNQISRLIANPDINLWVQEGLSIHNEYKSANCEFCNQKLPVGTISKLNEHFSVEYTKLIDDLAKAKVNYEHLAIMVHVKCPETIELYDEYHPEYILAKAQFELDQRECGKLIVEAVEKIELKLEKPFGIIAHKFSNVNATFENFNKSLKGLLSIIDKHNLKNQQFDEEVKKGQQKLELHFVSDILLTEKYADTEKLIEDQRVELVVQAEALVQLDANIKAIEAILINEAVGAHSFNESLFKFIGRKDISIEFDSALKGYKLKRGGKASPATNLSEGEKTAIAFIYFISKLKENGNKIENSIILVDDPISSFDSNHLFHSYSYLKKECEQALQLFVFTHNFQYFKLIRDWLIKKNKKDKIKSHFYSIDCTTEENRTSSINNANSTLLEFNSEYHYIFYKLHALKSLISLDLEKAFLIANLSRKLLEAFLSFKFPKGRNDFNQLLEAGCSDAEVREKVYRFINKYSHNQQIEFHETPIDNLLGEGDNIIHHVLEIVEKLDKAHYDEMEEVCKSNLVA</sequence>
<gene>
    <name evidence="2" type="ORF">NPE20_03435</name>
</gene>
<dbReference type="Gene3D" id="3.40.50.300">
    <property type="entry name" value="P-loop containing nucleotide triphosphate hydrolases"/>
    <property type="match status" value="1"/>
</dbReference>
<keyword evidence="3" id="KW-1185">Reference proteome</keyword>
<dbReference type="InterPro" id="IPR026866">
    <property type="entry name" value="CR006_AAA"/>
</dbReference>
<comment type="caution">
    <text evidence="2">The sequence shown here is derived from an EMBL/GenBank/DDBJ whole genome shotgun (WGS) entry which is preliminary data.</text>
</comment>
<feature type="domain" description="Protein CR006 P-loop" evidence="1">
    <location>
        <begin position="11"/>
        <end position="740"/>
    </location>
</feature>
<dbReference type="RefSeq" id="WP_256537201.1">
    <property type="nucleotide sequence ID" value="NZ_JANHOH010000001.1"/>
</dbReference>
<dbReference type="InterPro" id="IPR027417">
    <property type="entry name" value="P-loop_NTPase"/>
</dbReference>